<keyword evidence="10" id="KW-1185">Reference proteome</keyword>
<reference evidence="9 10" key="1">
    <citation type="submission" date="2019-02" db="EMBL/GenBank/DDBJ databases">
        <title>Deep-cultivation of Planctomycetes and their phenomic and genomic characterization uncovers novel biology.</title>
        <authorList>
            <person name="Wiegand S."/>
            <person name="Jogler M."/>
            <person name="Boedeker C."/>
            <person name="Pinto D."/>
            <person name="Vollmers J."/>
            <person name="Rivas-Marin E."/>
            <person name="Kohn T."/>
            <person name="Peeters S.H."/>
            <person name="Heuer A."/>
            <person name="Rast P."/>
            <person name="Oberbeckmann S."/>
            <person name="Bunk B."/>
            <person name="Jeske O."/>
            <person name="Meyerdierks A."/>
            <person name="Storesund J.E."/>
            <person name="Kallscheuer N."/>
            <person name="Luecker S."/>
            <person name="Lage O.M."/>
            <person name="Pohl T."/>
            <person name="Merkel B.J."/>
            <person name="Hornburger P."/>
            <person name="Mueller R.-W."/>
            <person name="Bruemmer F."/>
            <person name="Labrenz M."/>
            <person name="Spormann A.M."/>
            <person name="Op den Camp H."/>
            <person name="Overmann J."/>
            <person name="Amann R."/>
            <person name="Jetten M.S.M."/>
            <person name="Mascher T."/>
            <person name="Medema M.H."/>
            <person name="Devos D.P."/>
            <person name="Kaster A.-K."/>
            <person name="Ovreas L."/>
            <person name="Rohde M."/>
            <person name="Galperin M.Y."/>
            <person name="Jogler C."/>
        </authorList>
    </citation>
    <scope>NUCLEOTIDE SEQUENCE [LARGE SCALE GENOMIC DNA]</scope>
    <source>
        <strain evidence="9 10">Q31a</strain>
    </source>
</reference>
<feature type="transmembrane region" description="Helical" evidence="8">
    <location>
        <begin position="12"/>
        <end position="32"/>
    </location>
</feature>
<evidence type="ECO:0000256" key="8">
    <source>
        <dbReference type="SAM" id="Phobius"/>
    </source>
</evidence>
<keyword evidence="6 8" id="KW-0472">Membrane</keyword>
<sequence>MPLKTSRSDELPAVNLTPMIDVVFLLIIFFMVGTQFSQSEQQIGLKLPGAGQLKTMIAPPDRREVVVTAEGAVLLDGQNITPQELTRKLEAMRARYPDLRVVVRADGKAEHQFVAAVYGAVNRAGVADLSIAVRSQAEYR</sequence>
<dbReference type="OrthoDB" id="9793581at2"/>
<dbReference type="KEGG" id="ahel:Q31a_09450"/>
<keyword evidence="7" id="KW-0653">Protein transport</keyword>
<evidence type="ECO:0000256" key="1">
    <source>
        <dbReference type="ARBA" id="ARBA00004162"/>
    </source>
</evidence>
<protein>
    <submittedName>
        <fullName evidence="9">Biopolymer transport protein ExbD</fullName>
    </submittedName>
</protein>
<keyword evidence="7" id="KW-0813">Transport</keyword>
<evidence type="ECO:0000313" key="9">
    <source>
        <dbReference type="EMBL" id="QDV22659.1"/>
    </source>
</evidence>
<organism evidence="9 10">
    <name type="scientific">Aureliella helgolandensis</name>
    <dbReference type="NCBI Taxonomy" id="2527968"/>
    <lineage>
        <taxon>Bacteria</taxon>
        <taxon>Pseudomonadati</taxon>
        <taxon>Planctomycetota</taxon>
        <taxon>Planctomycetia</taxon>
        <taxon>Pirellulales</taxon>
        <taxon>Pirellulaceae</taxon>
        <taxon>Aureliella</taxon>
    </lineage>
</organism>
<gene>
    <name evidence="9" type="ORF">Q31a_09450</name>
</gene>
<dbReference type="InterPro" id="IPR003400">
    <property type="entry name" value="ExbD"/>
</dbReference>
<dbReference type="PANTHER" id="PTHR30558">
    <property type="entry name" value="EXBD MEMBRANE COMPONENT OF PMF-DRIVEN MACROMOLECULE IMPORT SYSTEM"/>
    <property type="match status" value="1"/>
</dbReference>
<evidence type="ECO:0000256" key="5">
    <source>
        <dbReference type="ARBA" id="ARBA00022989"/>
    </source>
</evidence>
<keyword evidence="4 7" id="KW-0812">Transmembrane</keyword>
<keyword evidence="5 8" id="KW-1133">Transmembrane helix</keyword>
<evidence type="ECO:0000256" key="4">
    <source>
        <dbReference type="ARBA" id="ARBA00022692"/>
    </source>
</evidence>
<dbReference type="RefSeq" id="WP_145074518.1">
    <property type="nucleotide sequence ID" value="NZ_CP036298.1"/>
</dbReference>
<dbReference type="AlphaFoldDB" id="A0A518G291"/>
<comment type="subcellular location">
    <subcellularLocation>
        <location evidence="1">Cell membrane</location>
        <topology evidence="1">Single-pass membrane protein</topology>
    </subcellularLocation>
    <subcellularLocation>
        <location evidence="7">Cell membrane</location>
        <topology evidence="7">Single-pass type II membrane protein</topology>
    </subcellularLocation>
</comment>
<evidence type="ECO:0000313" key="10">
    <source>
        <dbReference type="Proteomes" id="UP000318017"/>
    </source>
</evidence>
<dbReference type="EMBL" id="CP036298">
    <property type="protein sequence ID" value="QDV22659.1"/>
    <property type="molecule type" value="Genomic_DNA"/>
</dbReference>
<accession>A0A518G291</accession>
<dbReference type="Pfam" id="PF02472">
    <property type="entry name" value="ExbD"/>
    <property type="match status" value="1"/>
</dbReference>
<dbReference type="Gene3D" id="3.30.420.270">
    <property type="match status" value="1"/>
</dbReference>
<evidence type="ECO:0000256" key="2">
    <source>
        <dbReference type="ARBA" id="ARBA00005811"/>
    </source>
</evidence>
<dbReference type="GO" id="GO:0005886">
    <property type="term" value="C:plasma membrane"/>
    <property type="evidence" value="ECO:0007669"/>
    <property type="project" value="UniProtKB-SubCell"/>
</dbReference>
<evidence type="ECO:0000256" key="7">
    <source>
        <dbReference type="RuleBase" id="RU003879"/>
    </source>
</evidence>
<dbReference type="PANTHER" id="PTHR30558:SF3">
    <property type="entry name" value="BIOPOLYMER TRANSPORT PROTEIN EXBD-RELATED"/>
    <property type="match status" value="1"/>
</dbReference>
<dbReference type="GO" id="GO:0022857">
    <property type="term" value="F:transmembrane transporter activity"/>
    <property type="evidence" value="ECO:0007669"/>
    <property type="project" value="InterPro"/>
</dbReference>
<name>A0A518G291_9BACT</name>
<dbReference type="Proteomes" id="UP000318017">
    <property type="component" value="Chromosome"/>
</dbReference>
<keyword evidence="3" id="KW-1003">Cell membrane</keyword>
<dbReference type="GO" id="GO:0015031">
    <property type="term" value="P:protein transport"/>
    <property type="evidence" value="ECO:0007669"/>
    <property type="project" value="UniProtKB-KW"/>
</dbReference>
<evidence type="ECO:0000256" key="6">
    <source>
        <dbReference type="ARBA" id="ARBA00023136"/>
    </source>
</evidence>
<evidence type="ECO:0000256" key="3">
    <source>
        <dbReference type="ARBA" id="ARBA00022475"/>
    </source>
</evidence>
<comment type="similarity">
    <text evidence="2 7">Belongs to the ExbD/TolR family.</text>
</comment>
<proteinExistence type="inferred from homology"/>